<evidence type="ECO:0000256" key="1">
    <source>
        <dbReference type="SAM" id="MobiDB-lite"/>
    </source>
</evidence>
<protein>
    <recommendedName>
        <fullName evidence="3">Toxin VasX N-terminal region domain-containing protein</fullName>
    </recommendedName>
</protein>
<dbReference type="InterPro" id="IPR048126">
    <property type="entry name" value="Toxin_VasX"/>
</dbReference>
<feature type="transmembrane region" description="Helical" evidence="2">
    <location>
        <begin position="789"/>
        <end position="811"/>
    </location>
</feature>
<dbReference type="AlphaFoldDB" id="A0A0H3HAB3"/>
<keyword evidence="2" id="KW-0812">Transmembrane</keyword>
<organism evidence="4 5">
    <name type="scientific">Klebsiella michiganensis (strain ATCC 8724 / DSM 4798 / JCM 20051 / NBRC 3318 / NRRL B-199 / KCTC 1686 / BUCSAV 143 / CCM 1901)</name>
    <dbReference type="NCBI Taxonomy" id="1006551"/>
    <lineage>
        <taxon>Bacteria</taxon>
        <taxon>Pseudomonadati</taxon>
        <taxon>Pseudomonadota</taxon>
        <taxon>Gammaproteobacteria</taxon>
        <taxon>Enterobacterales</taxon>
        <taxon>Enterobacteriaceae</taxon>
        <taxon>Klebsiella/Raoultella group</taxon>
        <taxon>Klebsiella</taxon>
    </lineage>
</organism>
<keyword evidence="2" id="KW-1133">Transmembrane helix</keyword>
<keyword evidence="2" id="KW-0472">Membrane</keyword>
<dbReference type="CDD" id="cd20707">
    <property type="entry name" value="MIX_III"/>
    <property type="match status" value="1"/>
</dbReference>
<dbReference type="Pfam" id="PF20249">
    <property type="entry name" value="VasX_N"/>
    <property type="match status" value="1"/>
</dbReference>
<gene>
    <name evidence="4" type="ordered locus">KOX_22460</name>
</gene>
<evidence type="ECO:0000313" key="5">
    <source>
        <dbReference type="Proteomes" id="UP000007843"/>
    </source>
</evidence>
<dbReference type="InterPro" id="IPR046864">
    <property type="entry name" value="VasX_N"/>
</dbReference>
<feature type="transmembrane region" description="Helical" evidence="2">
    <location>
        <begin position="817"/>
        <end position="838"/>
    </location>
</feature>
<dbReference type="Proteomes" id="UP000007843">
    <property type="component" value="Chromosome"/>
</dbReference>
<evidence type="ECO:0000259" key="3">
    <source>
        <dbReference type="Pfam" id="PF20249"/>
    </source>
</evidence>
<evidence type="ECO:0000256" key="2">
    <source>
        <dbReference type="SAM" id="Phobius"/>
    </source>
</evidence>
<proteinExistence type="predicted"/>
<reference evidence="4 5" key="1">
    <citation type="journal article" date="2012" name="J. Bacteriol.">
        <title>Complete genome sequence of Klebsiella oxytoca KCTC 1686, used in production of 2,3-butanediol.</title>
        <authorList>
            <person name="Shin S.H."/>
            <person name="Kim S."/>
            <person name="Kim J.Y."/>
            <person name="Lee S."/>
            <person name="Um Y."/>
            <person name="Oh M.K."/>
            <person name="Kim Y.R."/>
            <person name="Lee J."/>
            <person name="Yang K.S."/>
        </authorList>
    </citation>
    <scope>NUCLEOTIDE SEQUENCE [LARGE SCALE GENOMIC DNA]</scope>
    <source>
        <strain evidence="5">ATCC 8724 / DSM 4798 / JCM 20051 / NBRC 3318 / NRRL B-199 / KCTC 1686</strain>
    </source>
</reference>
<dbReference type="EMBL" id="CP003218">
    <property type="protein sequence ID" value="AEX06212.1"/>
    <property type="molecule type" value="Genomic_DNA"/>
</dbReference>
<dbReference type="PATRIC" id="fig|1006551.4.peg.4497"/>
<sequence length="1045" mass="112774">MDMRAQVNKNAAASQQAASTPSGCKSCERKGVAIYPLRVAAVPASLVNTGWHPAVPHQDVGLKGGEFKYALRTLREGYVYVLADKQVWYAYQVTPQGFLRMFNANEMPEGGKVEPLSAACLQQNHDIRSSFINIDPKHTHAAVAFSNDPWPREVLAKYKQAGARAPRFTQVTIADGKTATIEGAGRSLTLDPTLSALTKNVLEFATEKFPSIVGKEGRPGGAYGFYPRRDIRKQTALGNKVAELQEQYGVVHAIVLDDAIGMVQELNSARMDVVKVMTDYQAKTENRHKKMISDAIIQIRAGIAEKIATDPTIRAIPGKYPISRAKRVSMKTQDAMERLEDYYHESIRAEFASGYQSTVDGYQRKLKSVVQDLSAAYQSVFWHTVIEHDYAPETSVISWAALLGMLAGNLHGGMVGMDKSDKATDGGKTVWLSWMQDPKSPPYRALLAGRKDLPTSVYDGTMTYANLKTLLNSDEMGHFLNSDAFRQTTASLVMSLNGAFSQLSNVLSAKAEAGFVRTMSALACAAGEGPVVAVYSGEMTVRDYQNVVRKPLNTHGQSVLTQRLENADSIISTSRAGHWPEITDPVILDRKIQVKLAAPLKTVDSLMFKQAARKAGTSASAIKSGNLLKNPSQLAGLPDLTPEIVSHSLTTGEIPLSAADMRRVAGFQSELPPSFYAGSLGLVLAGVMLGFQIHTMHENMKSLKTWLPDSQSVMSLGSGTLLMMATGAEIVGQTYTMFQASKEMVHPMLKVAGVIGGVAVVIDGISLIMKNHDVKNLGDSKAGNQYLAAGYVTLTAGGLGIYAGVVGNFALFSETLILGPIGWCIALGIVALILTSAADSNVRSPLERWLTHTCFGVVEKRGGKEKAWSAASLSDLQEAMKELHTIASGVSAQLVRDRITEFLFNSTISGTEMVSVLATLPDYSQSGSDWLVELAAIGSGGREVLARNGSPTKLAGLAKPVPQAVELTHIMSMNAVVVPPAIKMTSAPALDETLVTAGTSKILQLSGEYPLNTRRFTGMELKVSYWPDKTYPEEILQLSATMDSQ</sequence>
<feature type="domain" description="Toxin VasX N-terminal region" evidence="3">
    <location>
        <begin position="24"/>
        <end position="176"/>
    </location>
</feature>
<dbReference type="HOGENOM" id="CLU_288335_0_0_6"/>
<dbReference type="KEGG" id="kox:KOX_22460"/>
<feature type="transmembrane region" description="Helical" evidence="2">
    <location>
        <begin position="751"/>
        <end position="769"/>
    </location>
</feature>
<accession>A0A0H3HAB3</accession>
<name>A0A0H3HAB3_KLEM8</name>
<dbReference type="NCBIfam" id="NF041559">
    <property type="entry name" value="BTH_I2691_fam"/>
    <property type="match status" value="1"/>
</dbReference>
<feature type="region of interest" description="Disordered" evidence="1">
    <location>
        <begin position="1"/>
        <end position="25"/>
    </location>
</feature>
<feature type="transmembrane region" description="Helical" evidence="2">
    <location>
        <begin position="675"/>
        <end position="693"/>
    </location>
</feature>
<evidence type="ECO:0000313" key="4">
    <source>
        <dbReference type="EMBL" id="AEX06212.1"/>
    </source>
</evidence>